<dbReference type="AlphaFoldDB" id="A0AAJ0BZZ9"/>
<dbReference type="GO" id="GO:0016491">
    <property type="term" value="F:oxidoreductase activity"/>
    <property type="evidence" value="ECO:0007669"/>
    <property type="project" value="InterPro"/>
</dbReference>
<sequence>QRKRLADDVTIYTDGNESLADEFRKVLAKSSIKIDTKPIERLEKGKVGAEATVHFKDKSQQTEGFLAHRPKIELVGPLARQLGLELTPSGDITVTEPMFTTSVPGVFAAGDCATQMKAVVQAMTTGAFCAGGVSAALSAEMYIKTASQ</sequence>
<evidence type="ECO:0000259" key="1">
    <source>
        <dbReference type="Pfam" id="PF07992"/>
    </source>
</evidence>
<dbReference type="Pfam" id="PF07992">
    <property type="entry name" value="Pyr_redox_2"/>
    <property type="match status" value="1"/>
</dbReference>
<keyword evidence="3" id="KW-1185">Reference proteome</keyword>
<feature type="domain" description="FAD/NAD(P)-binding" evidence="1">
    <location>
        <begin position="17"/>
        <end position="126"/>
    </location>
</feature>
<accession>A0AAJ0BZZ9</accession>
<dbReference type="InterPro" id="IPR036188">
    <property type="entry name" value="FAD/NAD-bd_sf"/>
</dbReference>
<dbReference type="Proteomes" id="UP001244011">
    <property type="component" value="Unassembled WGS sequence"/>
</dbReference>
<dbReference type="SUPFAM" id="SSF51905">
    <property type="entry name" value="FAD/NAD(P)-binding domain"/>
    <property type="match status" value="1"/>
</dbReference>
<feature type="non-terminal residue" evidence="2">
    <location>
        <position position="1"/>
    </location>
</feature>
<protein>
    <recommendedName>
        <fullName evidence="1">FAD/NAD(P)-binding domain-containing protein</fullName>
    </recommendedName>
</protein>
<reference evidence="2" key="1">
    <citation type="submission" date="2023-06" db="EMBL/GenBank/DDBJ databases">
        <title>Genome-scale phylogeny and comparative genomics of the fungal order Sordariales.</title>
        <authorList>
            <consortium name="Lawrence Berkeley National Laboratory"/>
            <person name="Hensen N."/>
            <person name="Bonometti L."/>
            <person name="Westerberg I."/>
            <person name="Brannstrom I.O."/>
            <person name="Guillou S."/>
            <person name="Cros-Aarteil S."/>
            <person name="Calhoun S."/>
            <person name="Haridas S."/>
            <person name="Kuo A."/>
            <person name="Mondo S."/>
            <person name="Pangilinan J."/>
            <person name="Riley R."/>
            <person name="Labutti K."/>
            <person name="Andreopoulos B."/>
            <person name="Lipzen A."/>
            <person name="Chen C."/>
            <person name="Yanf M."/>
            <person name="Daum C."/>
            <person name="Ng V."/>
            <person name="Clum A."/>
            <person name="Steindorff A."/>
            <person name="Ohm R."/>
            <person name="Martin F."/>
            <person name="Silar P."/>
            <person name="Natvig D."/>
            <person name="Lalanne C."/>
            <person name="Gautier V."/>
            <person name="Ament-Velasquez S.L."/>
            <person name="Kruys A."/>
            <person name="Hutchinson M.I."/>
            <person name="Powell A.J."/>
            <person name="Barry K."/>
            <person name="Miller A.N."/>
            <person name="Grigoriev I.V."/>
            <person name="Debuchy R."/>
            <person name="Gladieux P."/>
            <person name="Thoren M.H."/>
            <person name="Johannesson H."/>
        </authorList>
    </citation>
    <scope>NUCLEOTIDE SEQUENCE</scope>
    <source>
        <strain evidence="2">8032-3</strain>
    </source>
</reference>
<dbReference type="Gene3D" id="3.50.50.60">
    <property type="entry name" value="FAD/NAD(P)-binding domain"/>
    <property type="match status" value="2"/>
</dbReference>
<dbReference type="GeneID" id="85307788"/>
<dbReference type="EMBL" id="MU839008">
    <property type="protein sequence ID" value="KAK1767604.1"/>
    <property type="molecule type" value="Genomic_DNA"/>
</dbReference>
<organism evidence="2 3">
    <name type="scientific">Phialemonium atrogriseum</name>
    <dbReference type="NCBI Taxonomy" id="1093897"/>
    <lineage>
        <taxon>Eukaryota</taxon>
        <taxon>Fungi</taxon>
        <taxon>Dikarya</taxon>
        <taxon>Ascomycota</taxon>
        <taxon>Pezizomycotina</taxon>
        <taxon>Sordariomycetes</taxon>
        <taxon>Sordariomycetidae</taxon>
        <taxon>Cephalothecales</taxon>
        <taxon>Cephalothecaceae</taxon>
        <taxon>Phialemonium</taxon>
    </lineage>
</organism>
<gene>
    <name evidence="2" type="ORF">QBC33DRAFT_451168</name>
</gene>
<evidence type="ECO:0000313" key="3">
    <source>
        <dbReference type="Proteomes" id="UP001244011"/>
    </source>
</evidence>
<name>A0AAJ0BZZ9_9PEZI</name>
<evidence type="ECO:0000313" key="2">
    <source>
        <dbReference type="EMBL" id="KAK1767604.1"/>
    </source>
</evidence>
<dbReference type="RefSeq" id="XP_060283817.1">
    <property type="nucleotide sequence ID" value="XM_060424601.1"/>
</dbReference>
<comment type="caution">
    <text evidence="2">The sequence shown here is derived from an EMBL/GenBank/DDBJ whole genome shotgun (WGS) entry which is preliminary data.</text>
</comment>
<proteinExistence type="predicted"/>
<dbReference type="InterPro" id="IPR023753">
    <property type="entry name" value="FAD/NAD-binding_dom"/>
</dbReference>